<evidence type="ECO:0000313" key="5">
    <source>
        <dbReference type="EMBL" id="MBL4913342.1"/>
    </source>
</evidence>
<comment type="caution">
    <text evidence="5">The sequence shown here is derived from an EMBL/GenBank/DDBJ whole genome shotgun (WGS) entry which is preliminary data.</text>
</comment>
<keyword evidence="6" id="KW-1185">Reference proteome</keyword>
<keyword evidence="2" id="KW-0175">Coiled coil</keyword>
<evidence type="ECO:0000259" key="3">
    <source>
        <dbReference type="Pfam" id="PF25954"/>
    </source>
</evidence>
<dbReference type="PANTHER" id="PTHR30469:SF11">
    <property type="entry name" value="BLL4320 PROTEIN"/>
    <property type="match status" value="1"/>
</dbReference>
<name>A0ABS1SXT9_9GAMM</name>
<dbReference type="InterPro" id="IPR058647">
    <property type="entry name" value="BSH_CzcB-like"/>
</dbReference>
<dbReference type="Gene3D" id="2.40.30.170">
    <property type="match status" value="1"/>
</dbReference>
<dbReference type="InterPro" id="IPR058792">
    <property type="entry name" value="Beta-barrel_RND_2"/>
</dbReference>
<dbReference type="Pfam" id="PF25973">
    <property type="entry name" value="BSH_CzcB"/>
    <property type="match status" value="1"/>
</dbReference>
<sequence>MNKWGIGIVTVAVLAFGSVIGFNLFVNKKIATTLANLPEPVYPVTVEKLTPNTWDQNIKAIGYIEPNQGVNISNEVAGLVTAINFENGDVAKANTTLVNINSSVQAAQLKEQEVQLPAVRDDYNRQLRLYRDKSISQQSLQAAQAKYEALQANIESLQANIDLRQIKAPFNGVLGIRNINLGQFLSAGTNIVRLEDLSVMRVRFSVPQSQIGKLSVGQPISLTVDPYPDRVYPGKINAIEPVINYKTGLVMLQAELPNDDQTLRGGMFAEVSVALSSLEQQFVVPQTAIVFALYGNSVFVIDKQGDDTRVDQVTVDILQRNGNYALIKGDLKFGQEVVTTGILNLGNNTKVSVTPNPITPSDKMPKL</sequence>
<reference evidence="5 6" key="1">
    <citation type="submission" date="2021-01" db="EMBL/GenBank/DDBJ databases">
        <title>Genome sequence of Shewanella schlegeliana JCM 11561.</title>
        <authorList>
            <person name="Zhang H."/>
            <person name="Li C."/>
        </authorList>
    </citation>
    <scope>NUCLEOTIDE SEQUENCE [LARGE SCALE GENOMIC DNA]</scope>
    <source>
        <strain evidence="5 6">JCM 11561</strain>
    </source>
</reference>
<dbReference type="SUPFAM" id="SSF111369">
    <property type="entry name" value="HlyD-like secretion proteins"/>
    <property type="match status" value="1"/>
</dbReference>
<proteinExistence type="inferred from homology"/>
<dbReference type="EMBL" id="JAESVD010000004">
    <property type="protein sequence ID" value="MBL4913342.1"/>
    <property type="molecule type" value="Genomic_DNA"/>
</dbReference>
<organism evidence="5 6">
    <name type="scientific">Shewanella schlegeliana</name>
    <dbReference type="NCBI Taxonomy" id="190308"/>
    <lineage>
        <taxon>Bacteria</taxon>
        <taxon>Pseudomonadati</taxon>
        <taxon>Pseudomonadota</taxon>
        <taxon>Gammaproteobacteria</taxon>
        <taxon>Alteromonadales</taxon>
        <taxon>Shewanellaceae</taxon>
        <taxon>Shewanella</taxon>
    </lineage>
</organism>
<evidence type="ECO:0000256" key="1">
    <source>
        <dbReference type="ARBA" id="ARBA00009477"/>
    </source>
</evidence>
<dbReference type="Gene3D" id="2.40.50.100">
    <property type="match status" value="1"/>
</dbReference>
<feature type="domain" description="CzcB-like barrel-sandwich hybrid" evidence="4">
    <location>
        <begin position="70"/>
        <end position="196"/>
    </location>
</feature>
<dbReference type="Pfam" id="PF25954">
    <property type="entry name" value="Beta-barrel_RND_2"/>
    <property type="match status" value="1"/>
</dbReference>
<gene>
    <name evidence="5" type="ORF">JMA39_09335</name>
</gene>
<comment type="similarity">
    <text evidence="1">Belongs to the membrane fusion protein (MFP) (TC 8.A.1) family.</text>
</comment>
<feature type="coiled-coil region" evidence="2">
    <location>
        <begin position="133"/>
        <end position="167"/>
    </location>
</feature>
<accession>A0ABS1SXT9</accession>
<dbReference type="Gene3D" id="1.10.287.470">
    <property type="entry name" value="Helix hairpin bin"/>
    <property type="match status" value="1"/>
</dbReference>
<dbReference type="InterPro" id="IPR006143">
    <property type="entry name" value="RND_pump_MFP"/>
</dbReference>
<dbReference type="RefSeq" id="WP_202721602.1">
    <property type="nucleotide sequence ID" value="NZ_BPEX01000003.1"/>
</dbReference>
<protein>
    <submittedName>
        <fullName evidence="5">Efflux RND transporter periplasmic adaptor subunit</fullName>
    </submittedName>
</protein>
<dbReference type="NCBIfam" id="TIGR01730">
    <property type="entry name" value="RND_mfp"/>
    <property type="match status" value="1"/>
</dbReference>
<dbReference type="Proteomes" id="UP000604898">
    <property type="component" value="Unassembled WGS sequence"/>
</dbReference>
<evidence type="ECO:0000259" key="4">
    <source>
        <dbReference type="Pfam" id="PF25973"/>
    </source>
</evidence>
<feature type="domain" description="CusB-like beta-barrel" evidence="3">
    <location>
        <begin position="203"/>
        <end position="274"/>
    </location>
</feature>
<evidence type="ECO:0000313" key="6">
    <source>
        <dbReference type="Proteomes" id="UP000604898"/>
    </source>
</evidence>
<dbReference type="PANTHER" id="PTHR30469">
    <property type="entry name" value="MULTIDRUG RESISTANCE PROTEIN MDTA"/>
    <property type="match status" value="1"/>
</dbReference>
<evidence type="ECO:0000256" key="2">
    <source>
        <dbReference type="SAM" id="Coils"/>
    </source>
</evidence>
<dbReference type="Gene3D" id="2.40.420.20">
    <property type="match status" value="1"/>
</dbReference>